<sequence length="119" mass="13635">MSLKLLYLPSEIIALIGKHLEYRRDIKAFIETHPRFCCLAQLYESLYGAGNIFVHKDDLMTACDNGDEPCARRKLKSGALPWGRYCFSHYYTDISYPMPTAARNGYYGVVKQSWNTATL</sequence>
<dbReference type="Proteomes" id="UP001215712">
    <property type="component" value="Unassembled WGS sequence"/>
</dbReference>
<gene>
    <name evidence="1" type="ORF">N7493_010504</name>
</gene>
<keyword evidence="2" id="KW-1185">Reference proteome</keyword>
<evidence type="ECO:0000313" key="2">
    <source>
        <dbReference type="Proteomes" id="UP001215712"/>
    </source>
</evidence>
<reference evidence="1" key="2">
    <citation type="submission" date="2023-01" db="EMBL/GenBank/DDBJ databases">
        <authorList>
            <person name="Petersen C."/>
        </authorList>
    </citation>
    <scope>NUCLEOTIDE SEQUENCE</scope>
    <source>
        <strain evidence="1">IBT 17514</strain>
    </source>
</reference>
<dbReference type="EMBL" id="JAQJAN010000019">
    <property type="protein sequence ID" value="KAJ5709170.1"/>
    <property type="molecule type" value="Genomic_DNA"/>
</dbReference>
<protein>
    <submittedName>
        <fullName evidence="1">Uncharacterized protein</fullName>
    </submittedName>
</protein>
<dbReference type="AlphaFoldDB" id="A0AAD6HD15"/>
<accession>A0AAD6HD15</accession>
<name>A0AAD6HD15_9EURO</name>
<evidence type="ECO:0000313" key="1">
    <source>
        <dbReference type="EMBL" id="KAJ5709170.1"/>
    </source>
</evidence>
<reference evidence="1" key="1">
    <citation type="journal article" date="2023" name="IMA Fungus">
        <title>Comparative genomic study of the Penicillium genus elucidates a diverse pangenome and 15 lateral gene transfer events.</title>
        <authorList>
            <person name="Petersen C."/>
            <person name="Sorensen T."/>
            <person name="Nielsen M.R."/>
            <person name="Sondergaard T.E."/>
            <person name="Sorensen J.L."/>
            <person name="Fitzpatrick D.A."/>
            <person name="Frisvad J.C."/>
            <person name="Nielsen K.L."/>
        </authorList>
    </citation>
    <scope>NUCLEOTIDE SEQUENCE</scope>
    <source>
        <strain evidence="1">IBT 17514</strain>
    </source>
</reference>
<comment type="caution">
    <text evidence="1">The sequence shown here is derived from an EMBL/GenBank/DDBJ whole genome shotgun (WGS) entry which is preliminary data.</text>
</comment>
<proteinExistence type="predicted"/>
<organism evidence="1 2">
    <name type="scientific">Penicillium malachiteum</name>
    <dbReference type="NCBI Taxonomy" id="1324776"/>
    <lineage>
        <taxon>Eukaryota</taxon>
        <taxon>Fungi</taxon>
        <taxon>Dikarya</taxon>
        <taxon>Ascomycota</taxon>
        <taxon>Pezizomycotina</taxon>
        <taxon>Eurotiomycetes</taxon>
        <taxon>Eurotiomycetidae</taxon>
        <taxon>Eurotiales</taxon>
        <taxon>Aspergillaceae</taxon>
        <taxon>Penicillium</taxon>
    </lineage>
</organism>